<dbReference type="InterPro" id="IPR056884">
    <property type="entry name" value="NPHP3-like_N"/>
</dbReference>
<dbReference type="Proteomes" id="UP000305067">
    <property type="component" value="Unassembled WGS sequence"/>
</dbReference>
<keyword evidence="1" id="KW-0677">Repeat</keyword>
<dbReference type="Pfam" id="PF24883">
    <property type="entry name" value="NPHP3_N"/>
    <property type="match status" value="1"/>
</dbReference>
<evidence type="ECO:0000313" key="3">
    <source>
        <dbReference type="EMBL" id="TFK97897.1"/>
    </source>
</evidence>
<name>A0A5C3Q9P0_9AGAR</name>
<sequence>MSSHAASGLDVEANDASFTAGGHNLSHNVSGNGNNVTMMNYYLHEPPTPDETLARSMINFFRRKSKSYRLSYDAALASRTLGTGQWLLHSSEYLSWKKGERVNLACCGIPGAGKTVMTAIIIEDLIHTFPLSPVLYIYNDSTSQKMQSRAIFIANMLSQVLHQYPHVSSSRKLRDLYDTYHNEQTDPPFEQCKEAFLAVMDVLLQPVFLVIDALDEYQIGNVSASIALVQDLETLDISLLITSRTVIPFSEDSYYILEIRASEHDVHATAARALERSAVGTLLRQRGLLDEMSTRIATQAAGIFLSSKLILSSIMTCDTIAAVKQLLSSSVTLDQIYQAIFTHIREQAPWVLPLIYFLLFSDQCTMHHTVMLQYLACEDWNLHKSDVTLCIDDYARSADTVLDACRGLVVLVQQCLPNEGKEFRFCRMFS</sequence>
<evidence type="ECO:0000313" key="4">
    <source>
        <dbReference type="Proteomes" id="UP000305067"/>
    </source>
</evidence>
<dbReference type="OrthoDB" id="448455at2759"/>
<dbReference type="PANTHER" id="PTHR10039:SF15">
    <property type="entry name" value="NACHT DOMAIN-CONTAINING PROTEIN"/>
    <property type="match status" value="1"/>
</dbReference>
<dbReference type="Gene3D" id="3.40.50.300">
    <property type="entry name" value="P-loop containing nucleotide triphosphate hydrolases"/>
    <property type="match status" value="1"/>
</dbReference>
<dbReference type="EMBL" id="ML178843">
    <property type="protein sequence ID" value="TFK97897.1"/>
    <property type="molecule type" value="Genomic_DNA"/>
</dbReference>
<dbReference type="InterPro" id="IPR027417">
    <property type="entry name" value="P-loop_NTPase"/>
</dbReference>
<proteinExistence type="predicted"/>
<dbReference type="PANTHER" id="PTHR10039">
    <property type="entry name" value="AMELOGENIN"/>
    <property type="match status" value="1"/>
</dbReference>
<dbReference type="STRING" id="1884261.A0A5C3Q9P0"/>
<organism evidence="3 4">
    <name type="scientific">Pterulicium gracile</name>
    <dbReference type="NCBI Taxonomy" id="1884261"/>
    <lineage>
        <taxon>Eukaryota</taxon>
        <taxon>Fungi</taxon>
        <taxon>Dikarya</taxon>
        <taxon>Basidiomycota</taxon>
        <taxon>Agaricomycotina</taxon>
        <taxon>Agaricomycetes</taxon>
        <taxon>Agaricomycetidae</taxon>
        <taxon>Agaricales</taxon>
        <taxon>Pleurotineae</taxon>
        <taxon>Pterulaceae</taxon>
        <taxon>Pterulicium</taxon>
    </lineage>
</organism>
<keyword evidence="4" id="KW-1185">Reference proteome</keyword>
<accession>A0A5C3Q9P0</accession>
<evidence type="ECO:0000259" key="2">
    <source>
        <dbReference type="Pfam" id="PF24883"/>
    </source>
</evidence>
<evidence type="ECO:0000256" key="1">
    <source>
        <dbReference type="ARBA" id="ARBA00022737"/>
    </source>
</evidence>
<dbReference type="AlphaFoldDB" id="A0A5C3Q9P0"/>
<feature type="domain" description="Nephrocystin 3-like N-terminal" evidence="2">
    <location>
        <begin position="82"/>
        <end position="244"/>
    </location>
</feature>
<dbReference type="SUPFAM" id="SSF52540">
    <property type="entry name" value="P-loop containing nucleoside triphosphate hydrolases"/>
    <property type="match status" value="1"/>
</dbReference>
<protein>
    <recommendedName>
        <fullName evidence="2">Nephrocystin 3-like N-terminal domain-containing protein</fullName>
    </recommendedName>
</protein>
<gene>
    <name evidence="3" type="ORF">BDV98DRAFT_246921</name>
</gene>
<reference evidence="3 4" key="1">
    <citation type="journal article" date="2019" name="Nat. Ecol. Evol.">
        <title>Megaphylogeny resolves global patterns of mushroom evolution.</title>
        <authorList>
            <person name="Varga T."/>
            <person name="Krizsan K."/>
            <person name="Foldi C."/>
            <person name="Dima B."/>
            <person name="Sanchez-Garcia M."/>
            <person name="Sanchez-Ramirez S."/>
            <person name="Szollosi G.J."/>
            <person name="Szarkandi J.G."/>
            <person name="Papp V."/>
            <person name="Albert L."/>
            <person name="Andreopoulos W."/>
            <person name="Angelini C."/>
            <person name="Antonin V."/>
            <person name="Barry K.W."/>
            <person name="Bougher N.L."/>
            <person name="Buchanan P."/>
            <person name="Buyck B."/>
            <person name="Bense V."/>
            <person name="Catcheside P."/>
            <person name="Chovatia M."/>
            <person name="Cooper J."/>
            <person name="Damon W."/>
            <person name="Desjardin D."/>
            <person name="Finy P."/>
            <person name="Geml J."/>
            <person name="Haridas S."/>
            <person name="Hughes K."/>
            <person name="Justo A."/>
            <person name="Karasinski D."/>
            <person name="Kautmanova I."/>
            <person name="Kiss B."/>
            <person name="Kocsube S."/>
            <person name="Kotiranta H."/>
            <person name="LaButti K.M."/>
            <person name="Lechner B.E."/>
            <person name="Liimatainen K."/>
            <person name="Lipzen A."/>
            <person name="Lukacs Z."/>
            <person name="Mihaltcheva S."/>
            <person name="Morgado L.N."/>
            <person name="Niskanen T."/>
            <person name="Noordeloos M.E."/>
            <person name="Ohm R.A."/>
            <person name="Ortiz-Santana B."/>
            <person name="Ovrebo C."/>
            <person name="Racz N."/>
            <person name="Riley R."/>
            <person name="Savchenko A."/>
            <person name="Shiryaev A."/>
            <person name="Soop K."/>
            <person name="Spirin V."/>
            <person name="Szebenyi C."/>
            <person name="Tomsovsky M."/>
            <person name="Tulloss R.E."/>
            <person name="Uehling J."/>
            <person name="Grigoriev I.V."/>
            <person name="Vagvolgyi C."/>
            <person name="Papp T."/>
            <person name="Martin F.M."/>
            <person name="Miettinen O."/>
            <person name="Hibbett D.S."/>
            <person name="Nagy L.G."/>
        </authorList>
    </citation>
    <scope>NUCLEOTIDE SEQUENCE [LARGE SCALE GENOMIC DNA]</scope>
    <source>
        <strain evidence="3 4">CBS 309.79</strain>
    </source>
</reference>